<dbReference type="Proteomes" id="UP000002640">
    <property type="component" value="Unassembled WGS sequence"/>
</dbReference>
<name>G5AH00_PHYSP</name>
<dbReference type="RefSeq" id="XP_009539351.1">
    <property type="nucleotide sequence ID" value="XM_009541056.1"/>
</dbReference>
<evidence type="ECO:0000313" key="2">
    <source>
        <dbReference type="Proteomes" id="UP000002640"/>
    </source>
</evidence>
<dbReference type="EMBL" id="JH159168">
    <property type="protein sequence ID" value="EGZ05193.1"/>
    <property type="molecule type" value="Genomic_DNA"/>
</dbReference>
<keyword evidence="2" id="KW-1185">Reference proteome</keyword>
<organism evidence="1 2">
    <name type="scientific">Phytophthora sojae (strain P6497)</name>
    <name type="common">Soybean stem and root rot agent</name>
    <name type="synonym">Phytophthora megasperma f. sp. glycines</name>
    <dbReference type="NCBI Taxonomy" id="1094619"/>
    <lineage>
        <taxon>Eukaryota</taxon>
        <taxon>Sar</taxon>
        <taxon>Stramenopiles</taxon>
        <taxon>Oomycota</taxon>
        <taxon>Peronosporomycetes</taxon>
        <taxon>Peronosporales</taxon>
        <taxon>Peronosporaceae</taxon>
        <taxon>Phytophthora</taxon>
    </lineage>
</organism>
<dbReference type="InParanoid" id="G5AH00"/>
<dbReference type="AlphaFoldDB" id="G5AH00"/>
<accession>G5AH00</accession>
<reference evidence="1 2" key="1">
    <citation type="journal article" date="2006" name="Science">
        <title>Phytophthora genome sequences uncover evolutionary origins and mechanisms of pathogenesis.</title>
        <authorList>
            <person name="Tyler B.M."/>
            <person name="Tripathy S."/>
            <person name="Zhang X."/>
            <person name="Dehal P."/>
            <person name="Jiang R.H."/>
            <person name="Aerts A."/>
            <person name="Arredondo F.D."/>
            <person name="Baxter L."/>
            <person name="Bensasson D."/>
            <person name="Beynon J.L."/>
            <person name="Chapman J."/>
            <person name="Damasceno C.M."/>
            <person name="Dorrance A.E."/>
            <person name="Dou D."/>
            <person name="Dickerman A.W."/>
            <person name="Dubchak I.L."/>
            <person name="Garbelotto M."/>
            <person name="Gijzen M."/>
            <person name="Gordon S.G."/>
            <person name="Govers F."/>
            <person name="Grunwald N.J."/>
            <person name="Huang W."/>
            <person name="Ivors K.L."/>
            <person name="Jones R.W."/>
            <person name="Kamoun S."/>
            <person name="Krampis K."/>
            <person name="Lamour K.H."/>
            <person name="Lee M.K."/>
            <person name="McDonald W.H."/>
            <person name="Medina M."/>
            <person name="Meijer H.J."/>
            <person name="Nordberg E.K."/>
            <person name="Maclean D.J."/>
            <person name="Ospina-Giraldo M.D."/>
            <person name="Morris P.F."/>
            <person name="Phuntumart V."/>
            <person name="Putnam N.H."/>
            <person name="Rash S."/>
            <person name="Rose J.K."/>
            <person name="Sakihama Y."/>
            <person name="Salamov A.A."/>
            <person name="Savidor A."/>
            <person name="Scheuring C.F."/>
            <person name="Smith B.M."/>
            <person name="Sobral B.W."/>
            <person name="Terry A."/>
            <person name="Torto-Alalibo T.A."/>
            <person name="Win J."/>
            <person name="Xu Z."/>
            <person name="Zhang H."/>
            <person name="Grigoriev I.V."/>
            <person name="Rokhsar D.S."/>
            <person name="Boore J.L."/>
        </authorList>
    </citation>
    <scope>NUCLEOTIDE SEQUENCE [LARGE SCALE GENOMIC DNA]</scope>
    <source>
        <strain evidence="1 2">P6497</strain>
    </source>
</reference>
<gene>
    <name evidence="1" type="ORF">PHYSODRAFT_342568</name>
</gene>
<sequence length="231" mass="24643">MSLATPLTLLPAATCPNATVAFVTMPEKTPPITSNTATVAAEASETMLLTAHTAALRPPLCLLPESPATIASVSPTAETFPTRSIKTMIGLDPKCPWLTTLRSSGFHASNDGGTHVLAVPIVYGAWLPVILCTLRSSPACQFAPHSPSPASLESPHAQLLCLDSLSVVYPPDDHVPHNRRNSAFVVDNAPPTLLTALPPGVAVNHVQLRDAEIPLQDPEMERRRRHWTTAH</sequence>
<protein>
    <submittedName>
        <fullName evidence="1">Uncharacterized protein</fullName>
    </submittedName>
</protein>
<dbReference type="KEGG" id="psoj:PHYSODRAFT_342568"/>
<proteinExistence type="predicted"/>
<dbReference type="GeneID" id="20648324"/>
<evidence type="ECO:0000313" key="1">
    <source>
        <dbReference type="EMBL" id="EGZ05193.1"/>
    </source>
</evidence>